<dbReference type="AlphaFoldDB" id="A0A1I8NL24"/>
<gene>
    <name evidence="1" type="primary">105262481</name>
</gene>
<organism evidence="1">
    <name type="scientific">Musca domestica</name>
    <name type="common">House fly</name>
    <dbReference type="NCBI Taxonomy" id="7370"/>
    <lineage>
        <taxon>Eukaryota</taxon>
        <taxon>Metazoa</taxon>
        <taxon>Ecdysozoa</taxon>
        <taxon>Arthropoda</taxon>
        <taxon>Hexapoda</taxon>
        <taxon>Insecta</taxon>
        <taxon>Pterygota</taxon>
        <taxon>Neoptera</taxon>
        <taxon>Endopterygota</taxon>
        <taxon>Diptera</taxon>
        <taxon>Brachycera</taxon>
        <taxon>Muscomorpha</taxon>
        <taxon>Muscoidea</taxon>
        <taxon>Muscidae</taxon>
        <taxon>Musca</taxon>
    </lineage>
</organism>
<dbReference type="OrthoDB" id="8032477at2759"/>
<proteinExistence type="predicted"/>
<dbReference type="EnsemblMetazoa" id="MDOA016867-RA">
    <property type="protein sequence ID" value="MDOA016867-PA"/>
    <property type="gene ID" value="MDOA016867"/>
</dbReference>
<evidence type="ECO:0000313" key="1">
    <source>
        <dbReference type="EnsemblMetazoa" id="MDOA016867-PA"/>
    </source>
</evidence>
<accession>A0A1I8NL24</accession>
<dbReference type="RefSeq" id="XP_011295924.2">
    <property type="nucleotide sequence ID" value="XM_011297622.3"/>
</dbReference>
<dbReference type="VEuPathDB" id="VectorBase:MDOMA2_004015"/>
<sequence>MLQSGLKLKILFIFAINIGNYRLILSETENYELQLGGIRTEEVQLEPLGNNQYGFEISLPESERKEVISLEPSSVEGESPVATTKGEITTNFLKDNSNLVVNYVADHNGYRASYRFGKGLNDDLGITFGIRLNARDLKSLTG</sequence>
<name>A0A1I8NL24_MUSDO</name>
<reference evidence="1" key="1">
    <citation type="submission" date="2020-05" db="UniProtKB">
        <authorList>
            <consortium name="EnsemblMetazoa"/>
        </authorList>
    </citation>
    <scope>IDENTIFICATION</scope>
    <source>
        <strain evidence="1">Aabys</strain>
    </source>
</reference>
<dbReference type="VEuPathDB" id="VectorBase:MDOA016867"/>
<protein>
    <submittedName>
        <fullName evidence="1">Uncharacterized protein</fullName>
    </submittedName>
</protein>
<dbReference type="KEGG" id="mde:105262481"/>